<feature type="transmembrane region" description="Helical" evidence="1">
    <location>
        <begin position="27"/>
        <end position="47"/>
    </location>
</feature>
<keyword evidence="1" id="KW-0812">Transmembrane</keyword>
<name>A0ABN0GTB2_STRRT</name>
<sequence>MGANGAAAGGALGAGLGAIPAGPTAGISIAAGGALLFGTVGFVTGAIDNY</sequence>
<keyword evidence="1" id="KW-1133">Transmembrane helix</keyword>
<dbReference type="Proteomes" id="UP000007815">
    <property type="component" value="Unassembled WGS sequence"/>
</dbReference>
<evidence type="ECO:0000313" key="2">
    <source>
        <dbReference type="EMBL" id="EJN93430.1"/>
    </source>
</evidence>
<keyword evidence="3" id="KW-1185">Reference proteome</keyword>
<proteinExistence type="predicted"/>
<dbReference type="EMBL" id="AJTZ01000005">
    <property type="protein sequence ID" value="EJN93430.1"/>
    <property type="molecule type" value="Genomic_DNA"/>
</dbReference>
<evidence type="ECO:0000313" key="3">
    <source>
        <dbReference type="Proteomes" id="UP000007815"/>
    </source>
</evidence>
<reference evidence="2 3" key="1">
    <citation type="submission" date="2009-12" db="EMBL/GenBank/DDBJ databases">
        <authorList>
            <person name="Lefebure T."/>
            <person name="Cornejo O.E."/>
            <person name="Pavinski Bitar P.D."/>
            <person name="Lang P."/>
            <person name="Stanhope M.J."/>
        </authorList>
    </citation>
    <scope>NUCLEOTIDE SEQUENCE [LARGE SCALE GENOMIC DNA]</scope>
    <source>
        <strain evidence="2 3">FA-1</strain>
    </source>
</reference>
<dbReference type="RefSeq" id="WP_003087352.1">
    <property type="nucleotide sequence ID" value="NZ_AJTZ01000005.1"/>
</dbReference>
<gene>
    <name evidence="2" type="ORF">SRA_02801</name>
</gene>
<organism evidence="2 3">
    <name type="scientific">Streptococcus ratti FA-1 = DSM 20564</name>
    <dbReference type="NCBI Taxonomy" id="699248"/>
    <lineage>
        <taxon>Bacteria</taxon>
        <taxon>Bacillati</taxon>
        <taxon>Bacillota</taxon>
        <taxon>Bacilli</taxon>
        <taxon>Lactobacillales</taxon>
        <taxon>Streptococcaceae</taxon>
        <taxon>Streptococcus</taxon>
    </lineage>
</organism>
<keyword evidence="1" id="KW-0472">Membrane</keyword>
<accession>A0ABN0GTB2</accession>
<protein>
    <submittedName>
        <fullName evidence="2">Uncharacterized protein</fullName>
    </submittedName>
</protein>
<comment type="caution">
    <text evidence="2">The sequence shown here is derived from an EMBL/GenBank/DDBJ whole genome shotgun (WGS) entry which is preliminary data.</text>
</comment>
<evidence type="ECO:0000256" key="1">
    <source>
        <dbReference type="SAM" id="Phobius"/>
    </source>
</evidence>